<evidence type="ECO:0000313" key="2">
    <source>
        <dbReference type="Proteomes" id="UP000095282"/>
    </source>
</evidence>
<accession>A0A1I7TXG8</accession>
<evidence type="ECO:0000256" key="1">
    <source>
        <dbReference type="SAM" id="MobiDB-lite"/>
    </source>
</evidence>
<proteinExistence type="predicted"/>
<organism evidence="2 3">
    <name type="scientific">Caenorhabditis tropicalis</name>
    <dbReference type="NCBI Taxonomy" id="1561998"/>
    <lineage>
        <taxon>Eukaryota</taxon>
        <taxon>Metazoa</taxon>
        <taxon>Ecdysozoa</taxon>
        <taxon>Nematoda</taxon>
        <taxon>Chromadorea</taxon>
        <taxon>Rhabditida</taxon>
        <taxon>Rhabditina</taxon>
        <taxon>Rhabditomorpha</taxon>
        <taxon>Rhabditoidea</taxon>
        <taxon>Rhabditidae</taxon>
        <taxon>Peloderinae</taxon>
        <taxon>Caenorhabditis</taxon>
    </lineage>
</organism>
<dbReference type="AlphaFoldDB" id="A0A1I7TXG8"/>
<dbReference type="WBParaSite" id="Csp11.Scaffold629.g12773.t2">
    <property type="protein sequence ID" value="Csp11.Scaffold629.g12773.t2"/>
    <property type="gene ID" value="Csp11.Scaffold629.g12773"/>
</dbReference>
<evidence type="ECO:0000313" key="3">
    <source>
        <dbReference type="WBParaSite" id="Csp11.Scaffold629.g12773.t2"/>
    </source>
</evidence>
<feature type="compositionally biased region" description="Basic and acidic residues" evidence="1">
    <location>
        <begin position="76"/>
        <end position="95"/>
    </location>
</feature>
<sequence length="95" mass="10457">MAFEPSHRSPLLTAARASEKFWVPIERMGGFEVGESQGFPCKKTVFADVDDGAKRWDSDKTVEAQRPGGIDDDDDGRISDQETGHGEKEAPEGYI</sequence>
<keyword evidence="2" id="KW-1185">Reference proteome</keyword>
<dbReference type="Proteomes" id="UP000095282">
    <property type="component" value="Unplaced"/>
</dbReference>
<name>A0A1I7TXG8_9PELO</name>
<reference evidence="3" key="1">
    <citation type="submission" date="2016-11" db="UniProtKB">
        <authorList>
            <consortium name="WormBaseParasite"/>
        </authorList>
    </citation>
    <scope>IDENTIFICATION</scope>
</reference>
<feature type="region of interest" description="Disordered" evidence="1">
    <location>
        <begin position="55"/>
        <end position="95"/>
    </location>
</feature>
<protein>
    <submittedName>
        <fullName evidence="3">Uncharacterized protein</fullName>
    </submittedName>
</protein>